<dbReference type="Proteomes" id="UP001362999">
    <property type="component" value="Unassembled WGS sequence"/>
</dbReference>
<dbReference type="AlphaFoldDB" id="A0AAW0EFV5"/>
<evidence type="ECO:0000313" key="3">
    <source>
        <dbReference type="Proteomes" id="UP001362999"/>
    </source>
</evidence>
<gene>
    <name evidence="2" type="ORF">R3P38DRAFT_2819808</name>
</gene>
<evidence type="ECO:0000313" key="2">
    <source>
        <dbReference type="EMBL" id="KAK7063693.1"/>
    </source>
</evidence>
<keyword evidence="1" id="KW-0175">Coiled coil</keyword>
<accession>A0AAW0EFV5</accession>
<reference evidence="2 3" key="1">
    <citation type="journal article" date="2024" name="J Genomics">
        <title>Draft genome sequencing and assembly of Favolaschia claudopus CIRM-BRFM 2984 isolated from oak limbs.</title>
        <authorList>
            <person name="Navarro D."/>
            <person name="Drula E."/>
            <person name="Chaduli D."/>
            <person name="Cazenave R."/>
            <person name="Ahrendt S."/>
            <person name="Wang J."/>
            <person name="Lipzen A."/>
            <person name="Daum C."/>
            <person name="Barry K."/>
            <person name="Grigoriev I.V."/>
            <person name="Favel A."/>
            <person name="Rosso M.N."/>
            <person name="Martin F."/>
        </authorList>
    </citation>
    <scope>NUCLEOTIDE SEQUENCE [LARGE SCALE GENOMIC DNA]</scope>
    <source>
        <strain evidence="2 3">CIRM-BRFM 2984</strain>
    </source>
</reference>
<dbReference type="EMBL" id="JAWWNJ010000001">
    <property type="protein sequence ID" value="KAK7063693.1"/>
    <property type="molecule type" value="Genomic_DNA"/>
</dbReference>
<evidence type="ECO:0000256" key="1">
    <source>
        <dbReference type="SAM" id="Coils"/>
    </source>
</evidence>
<keyword evidence="3" id="KW-1185">Reference proteome</keyword>
<feature type="coiled-coil region" evidence="1">
    <location>
        <begin position="14"/>
        <end position="41"/>
    </location>
</feature>
<sequence length="508" mass="57642">MITANLDISSSLSRAALRARLVEIDIEIEQLKSRVAQLEIARNPITAALDSVVYPILTLPVDITSEIFKQYLSGLGGKQDAEENLNDVRHLTLLSDARTVGPLFLSQVCSSWRNIVLNTPSMWCCVGVPFSNEWLNPSVPDWHKLLHLWLSRTGGHALYLDLAPSNDCRHTQLLLSTASHYSFQWRSFSGSLDTSILSIIDSVKDRIPLLHKLKLKANSELFPISPVSGFSIAPELREVELYNLSPTSITLPWRQLTHLTLERQTLSQCVGILHQTPLLEVLSVQIEPPKPPTSQRPTPITLYYAHTFKLLYTHQTPPTDIFPYLTLPRLATLEVMSSFRKEASLVTFLKRSQCVLLSLSTEVVEAELLIDPTMNQLQHLIFSAVYFRNPGKLVNFFLRIATDPAFLPCLQSFRIPVCEPAVPYPQIAQMLRSRWYERGSMQKLESFRLIRDIPGPNDVYDDEKYDIDVVPDSDVADTLQALIDDGLDIHIRSWHQPQASYHVNRFRD</sequence>
<organism evidence="2 3">
    <name type="scientific">Favolaschia claudopus</name>
    <dbReference type="NCBI Taxonomy" id="2862362"/>
    <lineage>
        <taxon>Eukaryota</taxon>
        <taxon>Fungi</taxon>
        <taxon>Dikarya</taxon>
        <taxon>Basidiomycota</taxon>
        <taxon>Agaricomycotina</taxon>
        <taxon>Agaricomycetes</taxon>
        <taxon>Agaricomycetidae</taxon>
        <taxon>Agaricales</taxon>
        <taxon>Marasmiineae</taxon>
        <taxon>Mycenaceae</taxon>
        <taxon>Favolaschia</taxon>
    </lineage>
</organism>
<proteinExistence type="predicted"/>
<protein>
    <submittedName>
        <fullName evidence="2">F-box domain-containing protein</fullName>
    </submittedName>
</protein>
<comment type="caution">
    <text evidence="2">The sequence shown here is derived from an EMBL/GenBank/DDBJ whole genome shotgun (WGS) entry which is preliminary data.</text>
</comment>
<name>A0AAW0EFV5_9AGAR</name>